<feature type="region of interest" description="Disordered" evidence="1">
    <location>
        <begin position="29"/>
        <end position="49"/>
    </location>
</feature>
<organism evidence="2 3">
    <name type="scientific">Mesorhizobium escarrei</name>
    <dbReference type="NCBI Taxonomy" id="666018"/>
    <lineage>
        <taxon>Bacteria</taxon>
        <taxon>Pseudomonadati</taxon>
        <taxon>Pseudomonadota</taxon>
        <taxon>Alphaproteobacteria</taxon>
        <taxon>Hyphomicrobiales</taxon>
        <taxon>Phyllobacteriaceae</taxon>
        <taxon>Mesorhizobium</taxon>
    </lineage>
</organism>
<feature type="region of interest" description="Disordered" evidence="1">
    <location>
        <begin position="1"/>
        <end position="20"/>
    </location>
</feature>
<keyword evidence="3" id="KW-1185">Reference proteome</keyword>
<dbReference type="Proteomes" id="UP001153050">
    <property type="component" value="Unassembled WGS sequence"/>
</dbReference>
<evidence type="ECO:0000313" key="3">
    <source>
        <dbReference type="Proteomes" id="UP001153050"/>
    </source>
</evidence>
<protein>
    <submittedName>
        <fullName evidence="2">Uncharacterized protein</fullName>
    </submittedName>
</protein>
<dbReference type="EMBL" id="CAKXZT010000133">
    <property type="protein sequence ID" value="CAH2403505.1"/>
    <property type="molecule type" value="Genomic_DNA"/>
</dbReference>
<evidence type="ECO:0000256" key="1">
    <source>
        <dbReference type="SAM" id="MobiDB-lite"/>
    </source>
</evidence>
<gene>
    <name evidence="2" type="ORF">MES5069_380044</name>
</gene>
<evidence type="ECO:0000313" key="2">
    <source>
        <dbReference type="EMBL" id="CAH2403505.1"/>
    </source>
</evidence>
<proteinExistence type="predicted"/>
<feature type="compositionally biased region" description="Polar residues" evidence="1">
    <location>
        <begin position="1"/>
        <end position="16"/>
    </location>
</feature>
<reference evidence="2 3" key="1">
    <citation type="submission" date="2022-03" db="EMBL/GenBank/DDBJ databases">
        <authorList>
            <person name="Brunel B."/>
        </authorList>
    </citation>
    <scope>NUCLEOTIDE SEQUENCE [LARGE SCALE GENOMIC DNA]</scope>
    <source>
        <strain evidence="2">STM5069sample</strain>
    </source>
</reference>
<accession>A0ABM9E347</accession>
<sequence>MFQLGTDSTPSNTPQPSRRYAPIHLLPQQGEKEELTDARQGNEGQRQPQVIDCPEVEHICSCFVPAAMLQLC</sequence>
<name>A0ABM9E347_9HYPH</name>
<comment type="caution">
    <text evidence="2">The sequence shown here is derived from an EMBL/GenBank/DDBJ whole genome shotgun (WGS) entry which is preliminary data.</text>
</comment>